<accession>A0AAU9GCN3</accession>
<evidence type="ECO:0000313" key="2">
    <source>
        <dbReference type="Proteomes" id="UP001500889"/>
    </source>
</evidence>
<sequence>MPFSFNLWIAKAAEASPTKQEELQQEEQQQEEMWWSPEVADDDALAPQRTAQCVREALRNAEFQKPQYNQLN</sequence>
<proteinExistence type="predicted"/>
<name>A0AAU9GCN3_DROMD</name>
<protein>
    <submittedName>
        <fullName evidence="1">Uncharacterized protein</fullName>
    </submittedName>
</protein>
<dbReference type="Proteomes" id="UP001500889">
    <property type="component" value="Chromosome E"/>
</dbReference>
<organism evidence="1 2">
    <name type="scientific">Drosophila madeirensis</name>
    <name type="common">Fruit fly</name>
    <dbReference type="NCBI Taxonomy" id="30013"/>
    <lineage>
        <taxon>Eukaryota</taxon>
        <taxon>Metazoa</taxon>
        <taxon>Ecdysozoa</taxon>
        <taxon>Arthropoda</taxon>
        <taxon>Hexapoda</taxon>
        <taxon>Insecta</taxon>
        <taxon>Pterygota</taxon>
        <taxon>Neoptera</taxon>
        <taxon>Endopterygota</taxon>
        <taxon>Diptera</taxon>
        <taxon>Brachycera</taxon>
        <taxon>Muscomorpha</taxon>
        <taxon>Ephydroidea</taxon>
        <taxon>Drosophilidae</taxon>
        <taxon>Drosophila</taxon>
        <taxon>Sophophora</taxon>
    </lineage>
</organism>
<keyword evidence="2" id="KW-1185">Reference proteome</keyword>
<reference evidence="1 2" key="1">
    <citation type="submission" date="2024-02" db="EMBL/GenBank/DDBJ databases">
        <title>A chromosome-level genome assembly of Drosophila madeirensis, a fruit fly species endemic to Madeira island.</title>
        <authorList>
            <person name="Tomihara K."/>
            <person name="Llopart A."/>
            <person name="Yamamoto D."/>
        </authorList>
    </citation>
    <scope>NUCLEOTIDE SEQUENCE [LARGE SCALE GENOMIC DNA]</scope>
    <source>
        <strain evidence="1 2">RF1</strain>
    </source>
</reference>
<dbReference type="AlphaFoldDB" id="A0AAU9GCN3"/>
<evidence type="ECO:0000313" key="1">
    <source>
        <dbReference type="EMBL" id="BFG05655.1"/>
    </source>
</evidence>
<dbReference type="EMBL" id="AP029267">
    <property type="protein sequence ID" value="BFG05655.1"/>
    <property type="molecule type" value="Genomic_DNA"/>
</dbReference>
<gene>
    <name evidence="1" type="ORF">DMAD_04344</name>
</gene>